<dbReference type="GO" id="GO:0016874">
    <property type="term" value="F:ligase activity"/>
    <property type="evidence" value="ECO:0007669"/>
    <property type="project" value="UniProtKB-KW"/>
</dbReference>
<name>A0A5J4KVQ9_9ZZZZ</name>
<evidence type="ECO:0000259" key="1">
    <source>
        <dbReference type="Pfam" id="PF09414"/>
    </source>
</evidence>
<gene>
    <name evidence="3" type="ORF">A45J_1432</name>
</gene>
<proteinExistence type="predicted"/>
<dbReference type="Pfam" id="PF18330">
    <property type="entry name" value="Lig_C"/>
    <property type="match status" value="1"/>
</dbReference>
<reference evidence="3" key="1">
    <citation type="submission" date="2019-10" db="EMBL/GenBank/DDBJ databases">
        <title>Metagenomic sequencing of thiosulfate-disproportionating enrichment culture.</title>
        <authorList>
            <person name="Umezawa K."/>
            <person name="Kojima H."/>
            <person name="Fukui M."/>
        </authorList>
    </citation>
    <scope>NUCLEOTIDE SEQUENCE</scope>
    <source>
        <strain evidence="3">45J</strain>
    </source>
</reference>
<dbReference type="InterPro" id="IPR041596">
    <property type="entry name" value="Lig_Pab1020_C"/>
</dbReference>
<keyword evidence="3" id="KW-0436">Ligase</keyword>
<dbReference type="EMBL" id="BLAB01000001">
    <property type="protein sequence ID" value="GER93678.1"/>
    <property type="molecule type" value="Genomic_DNA"/>
</dbReference>
<dbReference type="InterPro" id="IPR021122">
    <property type="entry name" value="RNA_ligase_dom_REL/Rnl2"/>
</dbReference>
<dbReference type="Gene3D" id="3.10.450.740">
    <property type="match status" value="1"/>
</dbReference>
<organism evidence="3">
    <name type="scientific">hot springs metagenome</name>
    <dbReference type="NCBI Taxonomy" id="433727"/>
    <lineage>
        <taxon>unclassified sequences</taxon>
        <taxon>metagenomes</taxon>
        <taxon>ecological metagenomes</taxon>
    </lineage>
</organism>
<dbReference type="PRINTS" id="PR01048">
    <property type="entry name" value="Y414FAMILY"/>
</dbReference>
<feature type="domain" description="RNA ligase" evidence="1">
    <location>
        <begin position="77"/>
        <end position="230"/>
    </location>
</feature>
<comment type="caution">
    <text evidence="3">The sequence shown here is derived from an EMBL/GenBank/DDBJ whole genome shotgun (WGS) entry which is preliminary data.</text>
</comment>
<evidence type="ECO:0000313" key="3">
    <source>
        <dbReference type="EMBL" id="GER93678.1"/>
    </source>
</evidence>
<accession>A0A5J4KVQ9</accession>
<evidence type="ECO:0000259" key="2">
    <source>
        <dbReference type="Pfam" id="PF18330"/>
    </source>
</evidence>
<protein>
    <submittedName>
        <fullName evidence="3">RNA ligase</fullName>
    </submittedName>
</protein>
<feature type="domain" description="RNA ligase Pab1020 C-terminal" evidence="2">
    <location>
        <begin position="242"/>
        <end position="362"/>
    </location>
</feature>
<dbReference type="NCBIfam" id="TIGR01209">
    <property type="entry name" value="RNA ligase"/>
    <property type="match status" value="1"/>
</dbReference>
<dbReference type="Gene3D" id="3.30.1490.70">
    <property type="match status" value="1"/>
</dbReference>
<sequence length="367" mass="42384">MDFLESYLTQNDITILKGRESLHAYEFNGTTFIRLSQRYKHYQRGTVFYDKGIIPGYPRIMRILHLANGINRYFKDKFYIEEKMDGYNVRIAVINATPIAFTRGGFICPFTTDRISDLINTNFFNEYPEYTVCGEVVGPGSPYNTEDIPYIDEDVAFFAFDLIDEKGNHLSAENRYKIFERFNIQQVKRWGPFSASDIDTVKNIVLELDRDSREGIVIKSVSDGKPVKYVTLSSCLRDLEATTHLITELPAGFFMQRILRAVFLCHEFAIPFSNEYLISSAKALYIIPGETLRAVAGGKNIKEFFNVKVRNKNTVDKLIQHLNRSGVRTHLASVEKSGDYYKVKFYKIYIKGTKELRHRLMGKGFFD</sequence>
<dbReference type="Gene3D" id="3.30.470.30">
    <property type="entry name" value="DNA ligase/mRNA capping enzyme"/>
    <property type="match status" value="1"/>
</dbReference>
<dbReference type="InterPro" id="IPR001072">
    <property type="entry name" value="RNA_ligase_Pab1020"/>
</dbReference>
<dbReference type="Gene3D" id="3.30.70.2160">
    <property type="match status" value="1"/>
</dbReference>
<dbReference type="SUPFAM" id="SSF56091">
    <property type="entry name" value="DNA ligase/mRNA capping enzyme, catalytic domain"/>
    <property type="match status" value="1"/>
</dbReference>
<dbReference type="AlphaFoldDB" id="A0A5J4KVQ9"/>
<dbReference type="Pfam" id="PF09414">
    <property type="entry name" value="RNA_ligase"/>
    <property type="match status" value="1"/>
</dbReference>